<organism evidence="1 2">
    <name type="scientific">Sutterella massiliensis</name>
    <dbReference type="NCBI Taxonomy" id="1816689"/>
    <lineage>
        <taxon>Bacteria</taxon>
        <taxon>Pseudomonadati</taxon>
        <taxon>Pseudomonadota</taxon>
        <taxon>Betaproteobacteria</taxon>
        <taxon>Burkholderiales</taxon>
        <taxon>Sutterellaceae</taxon>
        <taxon>Sutterella</taxon>
    </lineage>
</organism>
<proteinExistence type="predicted"/>
<name>A0ABS2DWL1_9BURK</name>
<protein>
    <submittedName>
        <fullName evidence="1">Uncharacterized protein</fullName>
    </submittedName>
</protein>
<evidence type="ECO:0000313" key="2">
    <source>
        <dbReference type="Proteomes" id="UP000715095"/>
    </source>
</evidence>
<feature type="non-terminal residue" evidence="1">
    <location>
        <position position="1"/>
    </location>
</feature>
<reference evidence="1 2" key="1">
    <citation type="journal article" date="2021" name="Sci. Rep.">
        <title>The distribution of antibiotic resistance genes in chicken gut microbiota commensals.</title>
        <authorList>
            <person name="Juricova H."/>
            <person name="Matiasovicova J."/>
            <person name="Kubasova T."/>
            <person name="Cejkova D."/>
            <person name="Rychlik I."/>
        </authorList>
    </citation>
    <scope>NUCLEOTIDE SEQUENCE [LARGE SCALE GENOMIC DNA]</scope>
    <source>
        <strain evidence="1 2">An829</strain>
    </source>
</reference>
<comment type="caution">
    <text evidence="1">The sequence shown here is derived from an EMBL/GenBank/DDBJ whole genome shotgun (WGS) entry which is preliminary data.</text>
</comment>
<evidence type="ECO:0000313" key="1">
    <source>
        <dbReference type="EMBL" id="MBM6705100.1"/>
    </source>
</evidence>
<sequence>MCIRDSIHSSGTFRNFFPAALFGNGTWREISIAEAKSLFPRIGGVNLHTLRPQTFSEGGLYILDWTDNDLAANIDNLTNEKRTDFELRVDYL</sequence>
<accession>A0ABS2DWL1</accession>
<dbReference type="EMBL" id="JACJJC010000111">
    <property type="protein sequence ID" value="MBM6705100.1"/>
    <property type="molecule type" value="Genomic_DNA"/>
</dbReference>
<keyword evidence="2" id="KW-1185">Reference proteome</keyword>
<dbReference type="Proteomes" id="UP000715095">
    <property type="component" value="Unassembled WGS sequence"/>
</dbReference>
<gene>
    <name evidence="1" type="ORF">H6A60_11550</name>
</gene>